<dbReference type="CDD" id="cd18809">
    <property type="entry name" value="SF1_C_RecD"/>
    <property type="match status" value="1"/>
</dbReference>
<dbReference type="Proteomes" id="UP001314205">
    <property type="component" value="Unassembled WGS sequence"/>
</dbReference>
<keyword evidence="1" id="KW-0347">Helicase</keyword>
<dbReference type="GO" id="GO:0006310">
    <property type="term" value="P:DNA recombination"/>
    <property type="evidence" value="ECO:0007669"/>
    <property type="project" value="UniProtKB-KW"/>
</dbReference>
<keyword evidence="1" id="KW-0378">Hydrolase</keyword>
<dbReference type="GO" id="GO:0006281">
    <property type="term" value="P:DNA repair"/>
    <property type="evidence" value="ECO:0007669"/>
    <property type="project" value="UniProtKB-KW"/>
</dbReference>
<dbReference type="EC" id="5.6.2.3" evidence="1"/>
<dbReference type="PANTHER" id="PTHR47642">
    <property type="entry name" value="ATP-DEPENDENT DNA HELICASE"/>
    <property type="match status" value="1"/>
</dbReference>
<evidence type="ECO:0000313" key="5">
    <source>
        <dbReference type="EMBL" id="CAK1584071.1"/>
    </source>
</evidence>
<feature type="domain" description="DNA helicase Pif1-like DEAD-box helicase" evidence="3">
    <location>
        <begin position="25"/>
        <end position="248"/>
    </location>
</feature>
<keyword evidence="1" id="KW-0067">ATP-binding</keyword>
<gene>
    <name evidence="5" type="ORF">PARMNEM_LOCUS5391</name>
</gene>
<dbReference type="InterPro" id="IPR051055">
    <property type="entry name" value="PIF1_helicase"/>
</dbReference>
<feature type="compositionally biased region" description="Basic residues" evidence="2">
    <location>
        <begin position="538"/>
        <end position="558"/>
    </location>
</feature>
<keyword evidence="1" id="KW-0233">DNA recombination</keyword>
<sequence>MEDLNNFTLVEADISEMNEQAMIDKLNSDQKKVFDTVTNKITNKKEILRHFVSGTGGTGKSYLIKTLKIWIKNNLHKNVAITALTGIAAFNVNGLTVHRLLQLPVEHKQTPKYKPLSDEVLQVLRTDLKTVELFIIDEVSMISNVTLAYINLRLCEVFDTSDVEDGWFGKKHILVLGDLLQLPPVREKSPFEKLTPSEINKLIGSLSIPNLWAELFTYDELTLNMRQLDDSTFVEMLKRIKVGVTTQSDRDILSNRLIPLLSHSNKGRLMEIAQCLRDLPEDTVCLLPTRNMCMQLNDAMLKAIPHPEMKLVAKDSLDCSKCMITKARACLQKYEDDASVTAGLEETIIIKEGAKVMLRRNIDVSLGLVNGSIGVVQKVRWDPEDRTKPEQLVVKFANNLIHELLPIKSKFEIIPRAYVYREQFPICVAYALTIHKSQGLSLKNALMDIGTSIFTCGQAYVALSRVTNLHGVHLINVDFKSLKAQASAITEYNRLRRKYRADLSEIKPSKPSKSINNEREWAIRKTVATVQELEPEKKNRKNCNNKKTTPKKKKKCVK</sequence>
<dbReference type="InterPro" id="IPR010285">
    <property type="entry name" value="DNA_helicase_pif1-like_DEAD"/>
</dbReference>
<dbReference type="EMBL" id="CAVLGL010000068">
    <property type="protein sequence ID" value="CAK1584071.1"/>
    <property type="molecule type" value="Genomic_DNA"/>
</dbReference>
<dbReference type="AlphaFoldDB" id="A0AAV1KQL7"/>
<dbReference type="Pfam" id="PF05970">
    <property type="entry name" value="PIF1"/>
    <property type="match status" value="1"/>
</dbReference>
<dbReference type="InterPro" id="IPR049163">
    <property type="entry name" value="Pif1-like_2B_dom"/>
</dbReference>
<keyword evidence="1" id="KW-0227">DNA damage</keyword>
<dbReference type="GO" id="GO:0043139">
    <property type="term" value="F:5'-3' DNA helicase activity"/>
    <property type="evidence" value="ECO:0007669"/>
    <property type="project" value="UniProtKB-EC"/>
</dbReference>
<feature type="region of interest" description="Disordered" evidence="2">
    <location>
        <begin position="533"/>
        <end position="558"/>
    </location>
</feature>
<dbReference type="GO" id="GO:0000723">
    <property type="term" value="P:telomere maintenance"/>
    <property type="evidence" value="ECO:0007669"/>
    <property type="project" value="InterPro"/>
</dbReference>
<comment type="cofactor">
    <cofactor evidence="1">
        <name>Mg(2+)</name>
        <dbReference type="ChEBI" id="CHEBI:18420"/>
    </cofactor>
</comment>
<dbReference type="GO" id="GO:0005524">
    <property type="term" value="F:ATP binding"/>
    <property type="evidence" value="ECO:0007669"/>
    <property type="project" value="UniProtKB-KW"/>
</dbReference>
<evidence type="ECO:0000313" key="6">
    <source>
        <dbReference type="Proteomes" id="UP001314205"/>
    </source>
</evidence>
<organism evidence="5 6">
    <name type="scientific">Parnassius mnemosyne</name>
    <name type="common">clouded apollo</name>
    <dbReference type="NCBI Taxonomy" id="213953"/>
    <lineage>
        <taxon>Eukaryota</taxon>
        <taxon>Metazoa</taxon>
        <taxon>Ecdysozoa</taxon>
        <taxon>Arthropoda</taxon>
        <taxon>Hexapoda</taxon>
        <taxon>Insecta</taxon>
        <taxon>Pterygota</taxon>
        <taxon>Neoptera</taxon>
        <taxon>Endopterygota</taxon>
        <taxon>Lepidoptera</taxon>
        <taxon>Glossata</taxon>
        <taxon>Ditrysia</taxon>
        <taxon>Papilionoidea</taxon>
        <taxon>Papilionidae</taxon>
        <taxon>Parnassiinae</taxon>
        <taxon>Parnassini</taxon>
        <taxon>Parnassius</taxon>
        <taxon>Driopa</taxon>
    </lineage>
</organism>
<feature type="domain" description="DNA helicase Pif1-like 2B" evidence="4">
    <location>
        <begin position="350"/>
        <end position="377"/>
    </location>
</feature>
<evidence type="ECO:0000259" key="3">
    <source>
        <dbReference type="Pfam" id="PF05970"/>
    </source>
</evidence>
<keyword evidence="6" id="KW-1185">Reference proteome</keyword>
<reference evidence="5 6" key="1">
    <citation type="submission" date="2023-11" db="EMBL/GenBank/DDBJ databases">
        <authorList>
            <person name="Hedman E."/>
            <person name="Englund M."/>
            <person name="Stromberg M."/>
            <person name="Nyberg Akerstrom W."/>
            <person name="Nylinder S."/>
            <person name="Jareborg N."/>
            <person name="Kallberg Y."/>
            <person name="Kronander E."/>
        </authorList>
    </citation>
    <scope>NUCLEOTIDE SEQUENCE [LARGE SCALE GENOMIC DNA]</scope>
</reference>
<evidence type="ECO:0000259" key="4">
    <source>
        <dbReference type="Pfam" id="PF21530"/>
    </source>
</evidence>
<dbReference type="Pfam" id="PF21530">
    <property type="entry name" value="Pif1_2B_dom"/>
    <property type="match status" value="1"/>
</dbReference>
<dbReference type="Gene3D" id="3.40.50.300">
    <property type="entry name" value="P-loop containing nucleotide triphosphate hydrolases"/>
    <property type="match status" value="1"/>
</dbReference>
<evidence type="ECO:0000256" key="1">
    <source>
        <dbReference type="RuleBase" id="RU363044"/>
    </source>
</evidence>
<dbReference type="InterPro" id="IPR027417">
    <property type="entry name" value="P-loop_NTPase"/>
</dbReference>
<dbReference type="SUPFAM" id="SSF52540">
    <property type="entry name" value="P-loop containing nucleoside triphosphate hydrolases"/>
    <property type="match status" value="2"/>
</dbReference>
<comment type="similarity">
    <text evidence="1">Belongs to the helicase family.</text>
</comment>
<dbReference type="PANTHER" id="PTHR47642:SF6">
    <property type="entry name" value="ATP-DEPENDENT DNA HELICASE"/>
    <property type="match status" value="1"/>
</dbReference>
<comment type="catalytic activity">
    <reaction evidence="1">
        <text>ATP + H2O = ADP + phosphate + H(+)</text>
        <dbReference type="Rhea" id="RHEA:13065"/>
        <dbReference type="ChEBI" id="CHEBI:15377"/>
        <dbReference type="ChEBI" id="CHEBI:15378"/>
        <dbReference type="ChEBI" id="CHEBI:30616"/>
        <dbReference type="ChEBI" id="CHEBI:43474"/>
        <dbReference type="ChEBI" id="CHEBI:456216"/>
        <dbReference type="EC" id="5.6.2.3"/>
    </reaction>
</comment>
<keyword evidence="1" id="KW-0234">DNA repair</keyword>
<protein>
    <recommendedName>
        <fullName evidence="1">ATP-dependent DNA helicase</fullName>
        <ecNumber evidence="1">5.6.2.3</ecNumber>
    </recommendedName>
</protein>
<keyword evidence="1" id="KW-0547">Nucleotide-binding</keyword>
<name>A0AAV1KQL7_9NEOP</name>
<evidence type="ECO:0000256" key="2">
    <source>
        <dbReference type="SAM" id="MobiDB-lite"/>
    </source>
</evidence>
<proteinExistence type="inferred from homology"/>
<accession>A0AAV1KQL7</accession>
<dbReference type="GO" id="GO:0016787">
    <property type="term" value="F:hydrolase activity"/>
    <property type="evidence" value="ECO:0007669"/>
    <property type="project" value="UniProtKB-KW"/>
</dbReference>
<comment type="caution">
    <text evidence="5">The sequence shown here is derived from an EMBL/GenBank/DDBJ whole genome shotgun (WGS) entry which is preliminary data.</text>
</comment>